<evidence type="ECO:0000256" key="2">
    <source>
        <dbReference type="ARBA" id="ARBA00006671"/>
    </source>
</evidence>
<evidence type="ECO:0000313" key="7">
    <source>
        <dbReference type="EMBL" id="ANI31511.1"/>
    </source>
</evidence>
<comment type="similarity">
    <text evidence="2">Belongs to the fimbrial protein family.</text>
</comment>
<dbReference type="Gene3D" id="2.60.40.1090">
    <property type="entry name" value="Fimbrial-type adhesion domain"/>
    <property type="match status" value="1"/>
</dbReference>
<evidence type="ECO:0000259" key="6">
    <source>
        <dbReference type="Pfam" id="PF00419"/>
    </source>
</evidence>
<comment type="subcellular location">
    <subcellularLocation>
        <location evidence="1">Fimbrium</location>
    </subcellularLocation>
</comment>
<feature type="signal peptide" evidence="5">
    <location>
        <begin position="1"/>
        <end position="22"/>
    </location>
</feature>
<accession>A0ABN4PWW9</accession>
<dbReference type="InterPro" id="IPR050263">
    <property type="entry name" value="Bact_Fimbrial_Adh_Pro"/>
</dbReference>
<proteinExistence type="inferred from homology"/>
<sequence length="177" mass="17926">MNTKLRATILLASAAFASFSHAANAADGTINFTGTVIAEACTVSTASASQTVALGNVSAKAFPAVGATAMPAKFDITLTSCPDSVTKALVKFDGPFAENNTNLLALTTETGVATGLGIAIYEADGTTLIPMTAPSAQKAVTKGVNPVFSYIAKYMSTNATVTTGPANAVTQFSISYN</sequence>
<dbReference type="SUPFAM" id="SSF49401">
    <property type="entry name" value="Bacterial adhesins"/>
    <property type="match status" value="1"/>
</dbReference>
<keyword evidence="4" id="KW-0281">Fimbrium</keyword>
<feature type="chain" id="PRO_5046375149" description="Fimbrial-type adhesion domain-containing protein" evidence="5">
    <location>
        <begin position="23"/>
        <end position="177"/>
    </location>
</feature>
<evidence type="ECO:0000256" key="4">
    <source>
        <dbReference type="ARBA" id="ARBA00023263"/>
    </source>
</evidence>
<dbReference type="RefSeq" id="WP_064517373.1">
    <property type="nucleotide sequence ID" value="NZ_CBCSBH010000072.1"/>
</dbReference>
<reference evidence="8" key="1">
    <citation type="journal article" date="2016" name="Toxins">
        <title>The Draft Genome Sequence of the Yersinia entomophaga Entomopathogenic Type Strain MH96T.</title>
        <authorList>
            <person name="Hurst M.R."/>
            <person name="Beattie A."/>
            <person name="Altermann E."/>
            <person name="Moraga R.M."/>
            <person name="Harper L.A."/>
            <person name="Calder J."/>
            <person name="Laugraud A."/>
        </authorList>
    </citation>
    <scope>NUCLEOTIDE SEQUENCE [LARGE SCALE GENOMIC DNA]</scope>
    <source>
        <strain evidence="8">MH96</strain>
    </source>
</reference>
<dbReference type="InterPro" id="IPR008966">
    <property type="entry name" value="Adhesion_dom_sf"/>
</dbReference>
<dbReference type="Proteomes" id="UP000266744">
    <property type="component" value="Chromosome"/>
</dbReference>
<dbReference type="Pfam" id="PF00419">
    <property type="entry name" value="Fimbrial"/>
    <property type="match status" value="1"/>
</dbReference>
<dbReference type="EMBL" id="CP010029">
    <property type="protein sequence ID" value="ANI31511.1"/>
    <property type="molecule type" value="Genomic_DNA"/>
</dbReference>
<dbReference type="PANTHER" id="PTHR33420">
    <property type="entry name" value="FIMBRIAL SUBUNIT ELFA-RELATED"/>
    <property type="match status" value="1"/>
</dbReference>
<gene>
    <name evidence="7" type="ORF">PL78_17005</name>
</gene>
<name>A0ABN4PWW9_YERET</name>
<keyword evidence="3 5" id="KW-0732">Signal</keyword>
<dbReference type="InterPro" id="IPR036937">
    <property type="entry name" value="Adhesion_dom_fimbrial_sf"/>
</dbReference>
<evidence type="ECO:0000256" key="3">
    <source>
        <dbReference type="ARBA" id="ARBA00022729"/>
    </source>
</evidence>
<evidence type="ECO:0000313" key="8">
    <source>
        <dbReference type="Proteomes" id="UP000266744"/>
    </source>
</evidence>
<evidence type="ECO:0000256" key="1">
    <source>
        <dbReference type="ARBA" id="ARBA00004561"/>
    </source>
</evidence>
<evidence type="ECO:0000256" key="5">
    <source>
        <dbReference type="SAM" id="SignalP"/>
    </source>
</evidence>
<organism evidence="7 8">
    <name type="scientific">Yersinia entomophaga</name>
    <dbReference type="NCBI Taxonomy" id="935293"/>
    <lineage>
        <taxon>Bacteria</taxon>
        <taxon>Pseudomonadati</taxon>
        <taxon>Pseudomonadota</taxon>
        <taxon>Gammaproteobacteria</taxon>
        <taxon>Enterobacterales</taxon>
        <taxon>Yersiniaceae</taxon>
        <taxon>Yersinia</taxon>
    </lineage>
</organism>
<keyword evidence="8" id="KW-1185">Reference proteome</keyword>
<dbReference type="PANTHER" id="PTHR33420:SF3">
    <property type="entry name" value="FIMBRIAL SUBUNIT ELFA"/>
    <property type="match status" value="1"/>
</dbReference>
<feature type="domain" description="Fimbrial-type adhesion" evidence="6">
    <location>
        <begin position="30"/>
        <end position="176"/>
    </location>
</feature>
<protein>
    <recommendedName>
        <fullName evidence="6">Fimbrial-type adhesion domain-containing protein</fullName>
    </recommendedName>
</protein>
<dbReference type="InterPro" id="IPR000259">
    <property type="entry name" value="Adhesion_dom_fimbrial"/>
</dbReference>